<dbReference type="InterPro" id="IPR052895">
    <property type="entry name" value="HetReg/Transcr_Mod"/>
</dbReference>
<keyword evidence="3" id="KW-1185">Reference proteome</keyword>
<dbReference type="Pfam" id="PF06985">
    <property type="entry name" value="HET"/>
    <property type="match status" value="1"/>
</dbReference>
<dbReference type="Proteomes" id="UP001295740">
    <property type="component" value="Unassembled WGS sequence"/>
</dbReference>
<sequence>MVWVHFSLYQALTSLRLSNKARVIWADAICINQENLKERQNQVGMMQRIYSMASTVIMQLGRDRGHAGPCFQTLSWIVAAWSSFQAARLGPSSSASSAPPGWYKFPGLSRAVPRKFMRSVSRLFAVTYWRRLWIVQEVVSARLATVVWGPEKISWTIVGLAAALIRNNEALWRAFIGSTPPSMRGRAKSGLMNAYLMHQLSQQDSQRRQLSFLDLLRLTSSFGFSVIHDRIYAILGLPSQHSGPGTQFLRPDYTLLKEGLNIQVCRQILHTHNKPFDLLSAVKHEHVPSSFFPTWIPQWQVAPIRSITGSYRESMKFNASAGAVDVSPPRISLAWPGRTFTVEGIMVDRIETSTQDWNQGGVSSNFWSRVARGLNRSL</sequence>
<evidence type="ECO:0000313" key="3">
    <source>
        <dbReference type="Proteomes" id="UP001295740"/>
    </source>
</evidence>
<dbReference type="InterPro" id="IPR010730">
    <property type="entry name" value="HET"/>
</dbReference>
<dbReference type="EMBL" id="CAUWAG010000003">
    <property type="protein sequence ID" value="CAJ2501351.1"/>
    <property type="molecule type" value="Genomic_DNA"/>
</dbReference>
<dbReference type="PANTHER" id="PTHR24148">
    <property type="entry name" value="ANKYRIN REPEAT DOMAIN-CONTAINING PROTEIN 39 HOMOLOG-RELATED"/>
    <property type="match status" value="1"/>
</dbReference>
<comment type="caution">
    <text evidence="2">The sequence shown here is derived from an EMBL/GenBank/DDBJ whole genome shotgun (WGS) entry which is preliminary data.</text>
</comment>
<protein>
    <submittedName>
        <fullName evidence="2">Uu.00g042040.m01.CDS01</fullName>
    </submittedName>
</protein>
<gene>
    <name evidence="2" type="ORF">KHLLAP_LOCUS1819</name>
</gene>
<proteinExistence type="predicted"/>
<feature type="domain" description="Heterokaryon incompatibility" evidence="1">
    <location>
        <begin position="7"/>
        <end position="137"/>
    </location>
</feature>
<evidence type="ECO:0000313" key="2">
    <source>
        <dbReference type="EMBL" id="CAJ2501351.1"/>
    </source>
</evidence>
<reference evidence="2" key="1">
    <citation type="submission" date="2023-10" db="EMBL/GenBank/DDBJ databases">
        <authorList>
            <person name="Hackl T."/>
        </authorList>
    </citation>
    <scope>NUCLEOTIDE SEQUENCE</scope>
</reference>
<accession>A0AAI8VAI5</accession>
<dbReference type="AlphaFoldDB" id="A0AAI8VAI5"/>
<dbReference type="PANTHER" id="PTHR24148:SF73">
    <property type="entry name" value="HET DOMAIN PROTEIN (AFU_ORTHOLOGUE AFUA_8G01020)"/>
    <property type="match status" value="1"/>
</dbReference>
<organism evidence="2 3">
    <name type="scientific">Anthostomella pinea</name>
    <dbReference type="NCBI Taxonomy" id="933095"/>
    <lineage>
        <taxon>Eukaryota</taxon>
        <taxon>Fungi</taxon>
        <taxon>Dikarya</taxon>
        <taxon>Ascomycota</taxon>
        <taxon>Pezizomycotina</taxon>
        <taxon>Sordariomycetes</taxon>
        <taxon>Xylariomycetidae</taxon>
        <taxon>Xylariales</taxon>
        <taxon>Xylariaceae</taxon>
        <taxon>Anthostomella</taxon>
    </lineage>
</organism>
<evidence type="ECO:0000259" key="1">
    <source>
        <dbReference type="Pfam" id="PF06985"/>
    </source>
</evidence>
<name>A0AAI8VAI5_9PEZI</name>